<feature type="binding site" evidence="6">
    <location>
        <position position="178"/>
    </location>
    <ligand>
        <name>substrate</name>
    </ligand>
</feature>
<evidence type="ECO:0000256" key="6">
    <source>
        <dbReference type="HAMAP-Rule" id="MF_00313"/>
    </source>
</evidence>
<dbReference type="NCBIfam" id="TIGR03814">
    <property type="entry name" value="Gln_ase"/>
    <property type="match status" value="1"/>
</dbReference>
<dbReference type="PANTHER" id="PTHR12544">
    <property type="entry name" value="GLUTAMINASE"/>
    <property type="match status" value="1"/>
</dbReference>
<evidence type="ECO:0000256" key="2">
    <source>
        <dbReference type="ARBA" id="ARBA00011881"/>
    </source>
</evidence>
<sequence>MTRDLVSGGQKIHAPDDLNRLLKEIHQQAMQIHSGKVADYIPALAAVEPEQCALTLTTLDGEVFNVGNTDTLFSIQSISKIFGLMMAMDRLGDDLWQRVKMEPSGQAFNSIVQLEWEKGIPRNPMINAGAILISDVLVSHYSTSKNAVMSLVRNLCGNDRIYADEDVHASEKEHGHRNAASAHLMKSFNNIEADVDEVLDHYFWQCAISMTCENLARSFTFLANAGVCPFSQREIISKRDAQRINALLSTSGMYDQSGEFAFTVGVPAKSGVGGGIVAIVPDFGVISAWSPKLNEFGNSARGMFMVRELANRLGLSVY</sequence>
<dbReference type="AlphaFoldDB" id="A0A432XU99"/>
<name>A0A432XU99_9GAMM</name>
<dbReference type="NCBIfam" id="NF002133">
    <property type="entry name" value="PRK00971.1-2"/>
    <property type="match status" value="1"/>
</dbReference>
<dbReference type="EMBL" id="PIPV01000008">
    <property type="protein sequence ID" value="RUO52243.1"/>
    <property type="molecule type" value="Genomic_DNA"/>
</dbReference>
<dbReference type="PANTHER" id="PTHR12544:SF29">
    <property type="entry name" value="GLUTAMINASE"/>
    <property type="match status" value="1"/>
</dbReference>
<keyword evidence="4 6" id="KW-0378">Hydrolase</keyword>
<feature type="binding site" evidence="6">
    <location>
        <position position="127"/>
    </location>
    <ligand>
        <name>substrate</name>
    </ligand>
</feature>
<dbReference type="Pfam" id="PF04960">
    <property type="entry name" value="Glutaminase"/>
    <property type="match status" value="1"/>
</dbReference>
<organism evidence="7 8">
    <name type="scientific">Idiomarina fontislapidosi</name>
    <dbReference type="NCBI Taxonomy" id="263723"/>
    <lineage>
        <taxon>Bacteria</taxon>
        <taxon>Pseudomonadati</taxon>
        <taxon>Pseudomonadota</taxon>
        <taxon>Gammaproteobacteria</taxon>
        <taxon>Alteromonadales</taxon>
        <taxon>Idiomarinaceae</taxon>
        <taxon>Idiomarina</taxon>
    </lineage>
</organism>
<feature type="binding site" evidence="6">
    <location>
        <position position="77"/>
    </location>
    <ligand>
        <name>substrate</name>
    </ligand>
</feature>
<evidence type="ECO:0000313" key="8">
    <source>
        <dbReference type="Proteomes" id="UP000287330"/>
    </source>
</evidence>
<dbReference type="InterPro" id="IPR015868">
    <property type="entry name" value="Glutaminase"/>
</dbReference>
<evidence type="ECO:0000313" key="7">
    <source>
        <dbReference type="EMBL" id="RUO52243.1"/>
    </source>
</evidence>
<feature type="binding site" evidence="6">
    <location>
        <position position="202"/>
    </location>
    <ligand>
        <name>substrate</name>
    </ligand>
</feature>
<dbReference type="Gene3D" id="3.40.710.10">
    <property type="entry name" value="DD-peptidase/beta-lactamase superfamily"/>
    <property type="match status" value="1"/>
</dbReference>
<dbReference type="InterPro" id="IPR012338">
    <property type="entry name" value="Beta-lactam/transpept-like"/>
</dbReference>
<dbReference type="OrthoDB" id="9788822at2"/>
<reference evidence="8" key="1">
    <citation type="journal article" date="2018" name="Front. Microbiol.">
        <title>Genome-Based Analysis Reveals the Taxonomy and Diversity of the Family Idiomarinaceae.</title>
        <authorList>
            <person name="Liu Y."/>
            <person name="Lai Q."/>
            <person name="Shao Z."/>
        </authorList>
    </citation>
    <scope>NUCLEOTIDE SEQUENCE [LARGE SCALE GENOMIC DNA]</scope>
    <source>
        <strain evidence="8">F23</strain>
    </source>
</reference>
<dbReference type="FunFam" id="3.40.710.10:FF:000005">
    <property type="entry name" value="Glutaminase"/>
    <property type="match status" value="1"/>
</dbReference>
<evidence type="ECO:0000256" key="3">
    <source>
        <dbReference type="ARBA" id="ARBA00012918"/>
    </source>
</evidence>
<dbReference type="GO" id="GO:0006543">
    <property type="term" value="P:L-glutamine catabolic process"/>
    <property type="evidence" value="ECO:0007669"/>
    <property type="project" value="TreeGrafter"/>
</dbReference>
<evidence type="ECO:0000256" key="4">
    <source>
        <dbReference type="ARBA" id="ARBA00022801"/>
    </source>
</evidence>
<evidence type="ECO:0000256" key="1">
    <source>
        <dbReference type="ARBA" id="ARBA00011076"/>
    </source>
</evidence>
<dbReference type="RefSeq" id="WP_110575372.1">
    <property type="nucleotide sequence ID" value="NZ_PIPV01000008.1"/>
</dbReference>
<gene>
    <name evidence="6" type="primary">glsA</name>
    <name evidence="7" type="ORF">CWE25_10235</name>
</gene>
<keyword evidence="6" id="KW-0007">Acetylation</keyword>
<comment type="catalytic activity">
    <reaction evidence="5 6">
        <text>L-glutamine + H2O = L-glutamate + NH4(+)</text>
        <dbReference type="Rhea" id="RHEA:15889"/>
        <dbReference type="ChEBI" id="CHEBI:15377"/>
        <dbReference type="ChEBI" id="CHEBI:28938"/>
        <dbReference type="ChEBI" id="CHEBI:29985"/>
        <dbReference type="ChEBI" id="CHEBI:58359"/>
        <dbReference type="EC" id="3.5.1.2"/>
    </reaction>
</comment>
<keyword evidence="8" id="KW-1185">Reference proteome</keyword>
<dbReference type="HAMAP" id="MF_00313">
    <property type="entry name" value="Glutaminase"/>
    <property type="match status" value="1"/>
</dbReference>
<proteinExistence type="inferred from homology"/>
<dbReference type="SUPFAM" id="SSF56601">
    <property type="entry name" value="beta-lactamase/transpeptidase-like"/>
    <property type="match status" value="1"/>
</dbReference>
<evidence type="ECO:0000256" key="5">
    <source>
        <dbReference type="ARBA" id="ARBA00049534"/>
    </source>
</evidence>
<dbReference type="GO" id="GO:0006537">
    <property type="term" value="P:glutamate biosynthetic process"/>
    <property type="evidence" value="ECO:0007669"/>
    <property type="project" value="TreeGrafter"/>
</dbReference>
<dbReference type="Proteomes" id="UP000287330">
    <property type="component" value="Unassembled WGS sequence"/>
</dbReference>
<feature type="binding site" evidence="6">
    <location>
        <position position="171"/>
    </location>
    <ligand>
        <name>substrate</name>
    </ligand>
</feature>
<comment type="similarity">
    <text evidence="1 6">Belongs to the glutaminase family.</text>
</comment>
<comment type="subunit">
    <text evidence="2 6">Homotetramer.</text>
</comment>
<dbReference type="GO" id="GO:0004359">
    <property type="term" value="F:glutaminase activity"/>
    <property type="evidence" value="ECO:0007669"/>
    <property type="project" value="UniProtKB-UniRule"/>
</dbReference>
<accession>A0A432XU99</accession>
<dbReference type="EC" id="3.5.1.2" evidence="3 6"/>
<feature type="binding site" evidence="6">
    <location>
        <position position="254"/>
    </location>
    <ligand>
        <name>substrate</name>
    </ligand>
</feature>
<comment type="caution">
    <text evidence="7">The sequence shown here is derived from an EMBL/GenBank/DDBJ whole genome shotgun (WGS) entry which is preliminary data.</text>
</comment>
<dbReference type="NCBIfam" id="NF002132">
    <property type="entry name" value="PRK00971.1-1"/>
    <property type="match status" value="1"/>
</dbReference>
<feature type="binding site" evidence="6">
    <location>
        <position position="272"/>
    </location>
    <ligand>
        <name>substrate</name>
    </ligand>
</feature>
<protein>
    <recommendedName>
        <fullName evidence="3 6">Glutaminase</fullName>
        <ecNumber evidence="3 6">3.5.1.2</ecNumber>
    </recommendedName>
</protein>